<keyword evidence="3" id="KW-1185">Reference proteome</keyword>
<sequence>MTDCILHTGAVSNAGYGLKSLNGKLMGAHQAAYIRAKGTIPKGMVVMHSCDNPLCVNPEHLSVGTQKENRADCVAKGRHNAPKGESHYGAKLTAEIVHEIRASSLTTTELAEVYGISRRTISDARNGKTWRHI</sequence>
<dbReference type="InterPro" id="IPR044925">
    <property type="entry name" value="His-Me_finger_sf"/>
</dbReference>
<dbReference type="InterPro" id="IPR003615">
    <property type="entry name" value="HNH_nuc"/>
</dbReference>
<keyword evidence="2" id="KW-0540">Nuclease</keyword>
<evidence type="ECO:0000259" key="1">
    <source>
        <dbReference type="Pfam" id="PF13392"/>
    </source>
</evidence>
<keyword evidence="2" id="KW-0255">Endonuclease</keyword>
<reference evidence="2 3" key="1">
    <citation type="submission" date="2021-06" db="EMBL/GenBank/DDBJ databases">
        <title>PemIK (PemK/PemI) type II TA system from Klebsiella pneumoniae clinical strains inhibits lytic phage.</title>
        <authorList>
            <person name="Bleriot I.I."/>
            <person name="Blasco L.L."/>
            <person name="Pacios O.O."/>
            <person name="Fernandez-Garcia L.L."/>
            <person name="Ambroa A.A."/>
            <person name="Lopez M.M."/>
            <person name="Gonzalez-Bardanca M.M."/>
            <person name="Fernandez-Cuenca F.F."/>
            <person name="Oteo J.J."/>
            <person name="Pascual A.A."/>
            <person name="Martinez-Martinez L.L."/>
            <person name="Domingo-Calap P.P."/>
            <person name="Wood T.T.K."/>
            <person name="Tomas M.M."/>
        </authorList>
    </citation>
    <scope>NUCLEOTIDE SEQUENCE [LARGE SCALE GENOMIC DNA]</scope>
</reference>
<protein>
    <submittedName>
        <fullName evidence="2">HNH homing endonuclease</fullName>
    </submittedName>
</protein>
<name>A0AAE8BYM5_9CAUD</name>
<organism evidence="2 3">
    <name type="scientific">Klebsiella phage vB_KpnP-VAC1</name>
    <dbReference type="NCBI Taxonomy" id="2864360"/>
    <lineage>
        <taxon>Viruses</taxon>
        <taxon>Duplodnaviria</taxon>
        <taxon>Heunggongvirae</taxon>
        <taxon>Uroviricota</taxon>
        <taxon>Caudoviricetes</taxon>
        <taxon>Autographivirales</taxon>
        <taxon>Autotranscriptaviridae</taxon>
        <taxon>Studiervirinae</taxon>
        <taxon>Teetrevirus</taxon>
        <taxon>Teetrevirus KpnPVAC1</taxon>
    </lineage>
</organism>
<dbReference type="SUPFAM" id="SSF54060">
    <property type="entry name" value="His-Me finger endonucleases"/>
    <property type="match status" value="1"/>
</dbReference>
<dbReference type="Gene3D" id="3.90.75.10">
    <property type="entry name" value="Homing Intron 3 (I-ppo) Encoded Endonuclease, Chain A"/>
    <property type="match status" value="1"/>
</dbReference>
<feature type="domain" description="HNH nuclease" evidence="1">
    <location>
        <begin position="27"/>
        <end position="70"/>
    </location>
</feature>
<evidence type="ECO:0000313" key="2">
    <source>
        <dbReference type="EMBL" id="QZE51091.1"/>
    </source>
</evidence>
<dbReference type="InterPro" id="IPR044930">
    <property type="entry name" value="Homing_endonuclease_His-Me"/>
</dbReference>
<dbReference type="Pfam" id="PF13392">
    <property type="entry name" value="HNH_3"/>
    <property type="match status" value="1"/>
</dbReference>
<proteinExistence type="predicted"/>
<dbReference type="Proteomes" id="UP000828206">
    <property type="component" value="Segment"/>
</dbReference>
<accession>A0AAE8BYM5</accession>
<evidence type="ECO:0000313" key="3">
    <source>
        <dbReference type="Proteomes" id="UP000828206"/>
    </source>
</evidence>
<dbReference type="GO" id="GO:0004519">
    <property type="term" value="F:endonuclease activity"/>
    <property type="evidence" value="ECO:0007669"/>
    <property type="project" value="UniProtKB-KW"/>
</dbReference>
<keyword evidence="2" id="KW-0378">Hydrolase</keyword>
<dbReference type="EMBL" id="MZ428229">
    <property type="protein sequence ID" value="QZE51091.1"/>
    <property type="molecule type" value="Genomic_DNA"/>
</dbReference>